<keyword evidence="1" id="KW-0472">Membrane</keyword>
<accession>A0A955LK03</accession>
<keyword evidence="1" id="KW-1133">Transmembrane helix</keyword>
<gene>
    <name evidence="2" type="ORF">KC614_00865</name>
</gene>
<dbReference type="Proteomes" id="UP000751518">
    <property type="component" value="Unassembled WGS sequence"/>
</dbReference>
<evidence type="ECO:0000313" key="2">
    <source>
        <dbReference type="EMBL" id="MCA9391741.1"/>
    </source>
</evidence>
<reference evidence="2" key="1">
    <citation type="submission" date="2020-04" db="EMBL/GenBank/DDBJ databases">
        <authorList>
            <person name="Zhang T."/>
        </authorList>
    </citation>
    <scope>NUCLEOTIDE SEQUENCE</scope>
    <source>
        <strain evidence="2">HKST-UBA03</strain>
    </source>
</reference>
<comment type="caution">
    <text evidence="2">The sequence shown here is derived from an EMBL/GenBank/DDBJ whole genome shotgun (WGS) entry which is preliminary data.</text>
</comment>
<reference evidence="2" key="2">
    <citation type="journal article" date="2021" name="Microbiome">
        <title>Successional dynamics and alternative stable states in a saline activated sludge microbial community over 9 years.</title>
        <authorList>
            <person name="Wang Y."/>
            <person name="Ye J."/>
            <person name="Ju F."/>
            <person name="Liu L."/>
            <person name="Boyd J.A."/>
            <person name="Deng Y."/>
            <person name="Parks D.H."/>
            <person name="Jiang X."/>
            <person name="Yin X."/>
            <person name="Woodcroft B.J."/>
            <person name="Tyson G.W."/>
            <person name="Hugenholtz P."/>
            <person name="Polz M.F."/>
            <person name="Zhang T."/>
        </authorList>
    </citation>
    <scope>NUCLEOTIDE SEQUENCE</scope>
    <source>
        <strain evidence="2">HKST-UBA03</strain>
    </source>
</reference>
<protein>
    <submittedName>
        <fullName evidence="2">Uncharacterized protein</fullName>
    </submittedName>
</protein>
<proteinExistence type="predicted"/>
<keyword evidence="1" id="KW-0812">Transmembrane</keyword>
<evidence type="ECO:0000313" key="3">
    <source>
        <dbReference type="Proteomes" id="UP000751518"/>
    </source>
</evidence>
<organism evidence="2 3">
    <name type="scientific">candidate division WWE3 bacterium</name>
    <dbReference type="NCBI Taxonomy" id="2053526"/>
    <lineage>
        <taxon>Bacteria</taxon>
        <taxon>Katanobacteria</taxon>
    </lineage>
</organism>
<feature type="transmembrane region" description="Helical" evidence="1">
    <location>
        <begin position="25"/>
        <end position="42"/>
    </location>
</feature>
<dbReference type="EMBL" id="JAGQKZ010000004">
    <property type="protein sequence ID" value="MCA9391741.1"/>
    <property type="molecule type" value="Genomic_DNA"/>
</dbReference>
<name>A0A955LK03_UNCKA</name>
<sequence>MIKIKELLKQFASRLVELVKNNKPYALGVVVIILIIFGMYLLSRNRGKAEVVTFVNAPQNIDTVYKGQVDVKVDSGVSTKVVSKMPEIALGHPVDNWFDSSRQVLIADALGFSSKAVVLPSSTNPAWLEDVRSLYIAKDIGEINFSTAFNLDSNIDHTNVPSQQIAVNALNNFFTKTQLPITGMNLDAVTAEYYYLDSTDTVTKVTSGTGPLIRLTIPFEIAGVPVIMPIESYVYVDGTGTIKLMSLFIPNFEQTNPEMDVLSFASAQQKFQNGEFSVVKMRDDPSTQWLIDSIYPAYYINQKDFYTLSKTRTLSPVYIFSSGDTTVAVEAADE</sequence>
<dbReference type="AlphaFoldDB" id="A0A955LK03"/>
<evidence type="ECO:0000256" key="1">
    <source>
        <dbReference type="SAM" id="Phobius"/>
    </source>
</evidence>